<dbReference type="EMBL" id="CAJVPI010000050">
    <property type="protein sequence ID" value="CAG8467109.1"/>
    <property type="molecule type" value="Genomic_DNA"/>
</dbReference>
<comment type="caution">
    <text evidence="2">The sequence shown here is derived from an EMBL/GenBank/DDBJ whole genome shotgun (WGS) entry which is preliminary data.</text>
</comment>
<evidence type="ECO:0000256" key="1">
    <source>
        <dbReference type="SAM" id="MobiDB-lite"/>
    </source>
</evidence>
<accession>A0A9N8VUS3</accession>
<evidence type="ECO:0000313" key="3">
    <source>
        <dbReference type="Proteomes" id="UP000789739"/>
    </source>
</evidence>
<dbReference type="AlphaFoldDB" id="A0A9N8VUS3"/>
<reference evidence="2" key="1">
    <citation type="submission" date="2021-06" db="EMBL/GenBank/DDBJ databases">
        <authorList>
            <person name="Kallberg Y."/>
            <person name="Tangrot J."/>
            <person name="Rosling A."/>
        </authorList>
    </citation>
    <scope>NUCLEOTIDE SEQUENCE</scope>
    <source>
        <strain evidence="2">BR232B</strain>
    </source>
</reference>
<feature type="region of interest" description="Disordered" evidence="1">
    <location>
        <begin position="140"/>
        <end position="162"/>
    </location>
</feature>
<dbReference type="Proteomes" id="UP000789739">
    <property type="component" value="Unassembled WGS sequence"/>
</dbReference>
<name>A0A9N8VUS3_9GLOM</name>
<sequence length="162" mass="18234">MSKLCLNSDGDEKKFRKPSFNMLDNFQILLLILTETEDIWQKDQTSMIWDLDIIPNVIFQSTDEPQVIDAIIRASLPQLGDDNWLLLGFTNETEGQRQRELYVTKAFAASIDDMQQSPLSTSHTSPILLPSIPTILPSSSSSLQQSIIPPSSQPNPYQTNSH</sequence>
<organism evidence="2 3">
    <name type="scientific">Paraglomus brasilianum</name>
    <dbReference type="NCBI Taxonomy" id="144538"/>
    <lineage>
        <taxon>Eukaryota</taxon>
        <taxon>Fungi</taxon>
        <taxon>Fungi incertae sedis</taxon>
        <taxon>Mucoromycota</taxon>
        <taxon>Glomeromycotina</taxon>
        <taxon>Glomeromycetes</taxon>
        <taxon>Paraglomerales</taxon>
        <taxon>Paraglomeraceae</taxon>
        <taxon>Paraglomus</taxon>
    </lineage>
</organism>
<gene>
    <name evidence="2" type="ORF">PBRASI_LOCUS887</name>
</gene>
<keyword evidence="3" id="KW-1185">Reference proteome</keyword>
<feature type="compositionally biased region" description="Low complexity" evidence="1">
    <location>
        <begin position="140"/>
        <end position="150"/>
    </location>
</feature>
<proteinExistence type="predicted"/>
<protein>
    <submittedName>
        <fullName evidence="2">2679_t:CDS:1</fullName>
    </submittedName>
</protein>
<evidence type="ECO:0000313" key="2">
    <source>
        <dbReference type="EMBL" id="CAG8467109.1"/>
    </source>
</evidence>